<sequence>MLEPAAFVSHRAITGNEQLTLSSLCQPAPLSRHIGWLDVTDPSGTCYFGVNG</sequence>
<proteinExistence type="predicted"/>
<accession>E5ATK1</accession>
<evidence type="ECO:0000313" key="2">
    <source>
        <dbReference type="Proteomes" id="UP000007437"/>
    </source>
</evidence>
<dbReference type="HOGENOM" id="CLU_3077742_0_0_4"/>
<gene>
    <name evidence="1" type="ordered locus">RBRH_04215</name>
</gene>
<organism evidence="1 2">
    <name type="scientific">Mycetohabitans rhizoxinica (strain DSM 19002 / CIP 109453 / HKI 454)</name>
    <name type="common">Paraburkholderia rhizoxinica</name>
    <dbReference type="NCBI Taxonomy" id="882378"/>
    <lineage>
        <taxon>Bacteria</taxon>
        <taxon>Pseudomonadati</taxon>
        <taxon>Pseudomonadota</taxon>
        <taxon>Betaproteobacteria</taxon>
        <taxon>Burkholderiales</taxon>
        <taxon>Burkholderiaceae</taxon>
        <taxon>Mycetohabitans</taxon>
    </lineage>
</organism>
<dbReference type="KEGG" id="brh:RBRH_04215"/>
<dbReference type="EMBL" id="FR687360">
    <property type="protein sequence ID" value="CBW76425.1"/>
    <property type="molecule type" value="Genomic_DNA"/>
</dbReference>
<protein>
    <submittedName>
        <fullName evidence="1">Uncharacterized protein</fullName>
    </submittedName>
</protein>
<geneLocation type="plasmid" evidence="1 2">
    <name>pBRH01</name>
</geneLocation>
<dbReference type="AlphaFoldDB" id="E5ATK1"/>
<name>E5ATK1_MYCRK</name>
<reference evidence="1 2" key="1">
    <citation type="journal article" date="2011" name="J. Bacteriol.">
        <title>Complete genome sequence of Burkholderia rhizoxinica, an endosymbiont of Rhizopus microsporus.</title>
        <authorList>
            <person name="Lackner G."/>
            <person name="Moebius N."/>
            <person name="Partida-Martinez L."/>
            <person name="Hertweck C."/>
        </authorList>
    </citation>
    <scope>NUCLEOTIDE SEQUENCE [LARGE SCALE GENOMIC DNA]</scope>
    <source>
        <strain evidence="2">DSM 19002 / CIP 109453 / HKI 454</strain>
        <plasmid evidence="1 2">pBRH01</plasmid>
    </source>
</reference>
<keyword evidence="1" id="KW-0614">Plasmid</keyword>
<dbReference type="Proteomes" id="UP000007437">
    <property type="component" value="Plasmid pBRH01"/>
</dbReference>
<evidence type="ECO:0000313" key="1">
    <source>
        <dbReference type="EMBL" id="CBW76425.1"/>
    </source>
</evidence>